<sequence length="213" mass="24496">MPKSKQIGIGLAFVLMLIIGWRWYEEKKVIIVLDPGHGGSYPGFEQDGVLEKDIVLEVSQYVRTELQNKGYTVYLTREGDQLCEEGGYLKDLACRPKLSRKKHADVFVSIHANGFKDSNVRGAEVYYFTPFRDKQLAEKIGDNYIKETKMPLRYVKFGNYKVLRETLVPSALVEIGYLTNKEDMKLLMQDDFKRKSATGIALGIEEFLRNQRK</sequence>
<proteinExistence type="predicted"/>
<evidence type="ECO:0000256" key="2">
    <source>
        <dbReference type="SAM" id="Phobius"/>
    </source>
</evidence>
<dbReference type="Proteomes" id="UP001218246">
    <property type="component" value="Unassembled WGS sequence"/>
</dbReference>
<evidence type="ECO:0000313" key="4">
    <source>
        <dbReference type="EMBL" id="MDG5753444.1"/>
    </source>
</evidence>
<dbReference type="EMBL" id="JARULN010000002">
    <property type="protein sequence ID" value="MDG5753444.1"/>
    <property type="molecule type" value="Genomic_DNA"/>
</dbReference>
<gene>
    <name evidence="4" type="ORF">P6P90_05455</name>
</gene>
<dbReference type="PANTHER" id="PTHR30404">
    <property type="entry name" value="N-ACETYLMURAMOYL-L-ALANINE AMIDASE"/>
    <property type="match status" value="1"/>
</dbReference>
<dbReference type="EC" id="3.5.1.28" evidence="4"/>
<feature type="domain" description="MurNAc-LAA" evidence="3">
    <location>
        <begin position="96"/>
        <end position="205"/>
    </location>
</feature>
<dbReference type="PANTHER" id="PTHR30404:SF0">
    <property type="entry name" value="N-ACETYLMURAMOYL-L-ALANINE AMIDASE AMIC"/>
    <property type="match status" value="1"/>
</dbReference>
<dbReference type="GO" id="GO:0008745">
    <property type="term" value="F:N-acetylmuramoyl-L-alanine amidase activity"/>
    <property type="evidence" value="ECO:0007669"/>
    <property type="project" value="UniProtKB-EC"/>
</dbReference>
<dbReference type="Gene3D" id="3.40.630.40">
    <property type="entry name" value="Zn-dependent exopeptidases"/>
    <property type="match status" value="1"/>
</dbReference>
<comment type="caution">
    <text evidence="4">The sequence shown here is derived from an EMBL/GenBank/DDBJ whole genome shotgun (WGS) entry which is preliminary data.</text>
</comment>
<dbReference type="RefSeq" id="WP_124563520.1">
    <property type="nucleotide sequence ID" value="NZ_JARRRY010000001.1"/>
</dbReference>
<dbReference type="SUPFAM" id="SSF53187">
    <property type="entry name" value="Zn-dependent exopeptidases"/>
    <property type="match status" value="1"/>
</dbReference>
<dbReference type="Pfam" id="PF01520">
    <property type="entry name" value="Amidase_3"/>
    <property type="match status" value="1"/>
</dbReference>
<feature type="transmembrane region" description="Helical" evidence="2">
    <location>
        <begin position="7"/>
        <end position="24"/>
    </location>
</feature>
<keyword evidence="2" id="KW-0812">Transmembrane</keyword>
<name>A0ABT6H2L4_9BACI</name>
<dbReference type="SMART" id="SM00646">
    <property type="entry name" value="Ami_3"/>
    <property type="match status" value="1"/>
</dbReference>
<reference evidence="4 5" key="1">
    <citation type="submission" date="2023-04" db="EMBL/GenBank/DDBJ databases">
        <title>Ectobacillus antri isolated from activated sludge.</title>
        <authorList>
            <person name="Yan P."/>
            <person name="Liu X."/>
        </authorList>
    </citation>
    <scope>NUCLEOTIDE SEQUENCE [LARGE SCALE GENOMIC DNA]</scope>
    <source>
        <strain evidence="4 5">C18H</strain>
    </source>
</reference>
<organism evidence="4 5">
    <name type="scientific">Ectobacillus antri</name>
    <dbReference type="NCBI Taxonomy" id="2486280"/>
    <lineage>
        <taxon>Bacteria</taxon>
        <taxon>Bacillati</taxon>
        <taxon>Bacillota</taxon>
        <taxon>Bacilli</taxon>
        <taxon>Bacillales</taxon>
        <taxon>Bacillaceae</taxon>
        <taxon>Ectobacillus</taxon>
    </lineage>
</organism>
<dbReference type="InterPro" id="IPR050695">
    <property type="entry name" value="N-acetylmuramoyl_amidase_3"/>
</dbReference>
<keyword evidence="5" id="KW-1185">Reference proteome</keyword>
<keyword evidence="2" id="KW-0472">Membrane</keyword>
<evidence type="ECO:0000259" key="3">
    <source>
        <dbReference type="SMART" id="SM00646"/>
    </source>
</evidence>
<protein>
    <submittedName>
        <fullName evidence="4">N-acetylmuramoyl-L-alanine amidase</fullName>
        <ecNumber evidence="4">3.5.1.28</ecNumber>
    </submittedName>
</protein>
<keyword evidence="1 4" id="KW-0378">Hydrolase</keyword>
<dbReference type="InterPro" id="IPR002508">
    <property type="entry name" value="MurNAc-LAA_cat"/>
</dbReference>
<evidence type="ECO:0000256" key="1">
    <source>
        <dbReference type="ARBA" id="ARBA00022801"/>
    </source>
</evidence>
<accession>A0ABT6H2L4</accession>
<keyword evidence="2" id="KW-1133">Transmembrane helix</keyword>
<dbReference type="CDD" id="cd02696">
    <property type="entry name" value="MurNAc-LAA"/>
    <property type="match status" value="1"/>
</dbReference>
<evidence type="ECO:0000313" key="5">
    <source>
        <dbReference type="Proteomes" id="UP001218246"/>
    </source>
</evidence>